<reference evidence="2 3" key="1">
    <citation type="journal article" date="2019" name="Sci. Rep.">
        <title>Nanopore sequencing improves the draft genome of the human pathogenic amoeba Naegleria fowleri.</title>
        <authorList>
            <person name="Liechti N."/>
            <person name="Schurch N."/>
            <person name="Bruggmann R."/>
            <person name="Wittwer M."/>
        </authorList>
    </citation>
    <scope>NUCLEOTIDE SEQUENCE [LARGE SCALE GENOMIC DNA]</scope>
    <source>
        <strain evidence="2 3">ATCC 30894</strain>
    </source>
</reference>
<dbReference type="VEuPathDB" id="AmoebaDB:FDP41_000523"/>
<gene>
    <name evidence="2" type="ORF">FDP41_000523</name>
</gene>
<dbReference type="Gene3D" id="2.30.29.30">
    <property type="entry name" value="Pleckstrin-homology domain (PH domain)/Phosphotyrosine-binding domain (PTB)"/>
    <property type="match status" value="1"/>
</dbReference>
<dbReference type="Proteomes" id="UP000444721">
    <property type="component" value="Unassembled WGS sequence"/>
</dbReference>
<feature type="region of interest" description="Disordered" evidence="1">
    <location>
        <begin position="1"/>
        <end position="67"/>
    </location>
</feature>
<dbReference type="SUPFAM" id="SSF50729">
    <property type="entry name" value="PH domain-like"/>
    <property type="match status" value="1"/>
</dbReference>
<feature type="compositionally biased region" description="Low complexity" evidence="1">
    <location>
        <begin position="1"/>
        <end position="19"/>
    </location>
</feature>
<dbReference type="OMA" id="PANMINE"/>
<keyword evidence="3" id="KW-1185">Reference proteome</keyword>
<feature type="compositionally biased region" description="Polar residues" evidence="1">
    <location>
        <begin position="49"/>
        <end position="67"/>
    </location>
</feature>
<evidence type="ECO:0000313" key="2">
    <source>
        <dbReference type="EMBL" id="KAF0984624.1"/>
    </source>
</evidence>
<comment type="caution">
    <text evidence="2">The sequence shown here is derived from an EMBL/GenBank/DDBJ whole genome shotgun (WGS) entry which is preliminary data.</text>
</comment>
<dbReference type="RefSeq" id="XP_044569337.1">
    <property type="nucleotide sequence ID" value="XM_044708732.1"/>
</dbReference>
<sequence>MLDATRPNSAPTSPTSPTNIHHDQHHHHHETPFSSSPLSPKQSHKSNPSRRASSRFTSTNASNSQRRLSVNLLLNKLTNMNANTTSSHTNYSLNNNSNFSGAHSLLLSSNINNSITTNGFSALGSESLTIPQLTHQGSQIIMGVPYREGWGYRKTTHWPYLYNKRYFVLKNHHLRIYRTQEDFKQHQILSAQLISNNSAPSSLNSSNTSYNNGFNSFSGGTSVNSSSSHNNNCYEDDNTSIISTTPTSLAALTSSHNNNPVFTDPANMINEFILYKIPLKYCKLTKFHTVKGNDGQHSAVNVLDYRSEDHDSGGAANNCHDDTFKEIQSFTKTTAINITNSDDDELEEFELHFLPPADYTGSGVVGSKSYKINHPNGGESDKQSEDHANTHGTNEEGGSFSVANSAVFKLKFKKSKEFNRAIDWFSTLDKAIFLASKASEEEERSSYEQKEKVFDEEEWLSKYKQEQQQDMMELPVFLRPLQMQMQHNEELLDQQEKLKAQQENNSRSMSLKKRLSLYFTGGSSSSNNNINSTTTGGHTNSNGNKRHSKTLDISASNVESDDSSSYHTPSSGNDLKRRSGYIVDDNFP</sequence>
<dbReference type="VEuPathDB" id="AmoebaDB:NfTy_001780"/>
<protein>
    <recommendedName>
        <fullName evidence="4">PH domain-containing protein</fullName>
    </recommendedName>
</protein>
<feature type="compositionally biased region" description="Low complexity" evidence="1">
    <location>
        <begin position="522"/>
        <end position="543"/>
    </location>
</feature>
<dbReference type="GeneID" id="68107741"/>
<dbReference type="InterPro" id="IPR011993">
    <property type="entry name" value="PH-like_dom_sf"/>
</dbReference>
<feature type="region of interest" description="Disordered" evidence="1">
    <location>
        <begin position="522"/>
        <end position="588"/>
    </location>
</feature>
<organism evidence="2 3">
    <name type="scientific">Naegleria fowleri</name>
    <name type="common">Brain eating amoeba</name>
    <dbReference type="NCBI Taxonomy" id="5763"/>
    <lineage>
        <taxon>Eukaryota</taxon>
        <taxon>Discoba</taxon>
        <taxon>Heterolobosea</taxon>
        <taxon>Tetramitia</taxon>
        <taxon>Eutetramitia</taxon>
        <taxon>Vahlkampfiidae</taxon>
        <taxon>Naegleria</taxon>
    </lineage>
</organism>
<dbReference type="EMBL" id="VFQX01000002">
    <property type="protein sequence ID" value="KAF0984624.1"/>
    <property type="molecule type" value="Genomic_DNA"/>
</dbReference>
<feature type="compositionally biased region" description="Polar residues" evidence="1">
    <location>
        <begin position="32"/>
        <end position="41"/>
    </location>
</feature>
<dbReference type="AlphaFoldDB" id="A0A6A5CDI5"/>
<feature type="compositionally biased region" description="Basic and acidic residues" evidence="1">
    <location>
        <begin position="379"/>
        <end position="389"/>
    </location>
</feature>
<evidence type="ECO:0000256" key="1">
    <source>
        <dbReference type="SAM" id="MobiDB-lite"/>
    </source>
</evidence>
<dbReference type="OrthoDB" id="10487315at2759"/>
<feature type="region of interest" description="Disordered" evidence="1">
    <location>
        <begin position="365"/>
        <end position="399"/>
    </location>
</feature>
<name>A0A6A5CDI5_NAEFO</name>
<evidence type="ECO:0000313" key="3">
    <source>
        <dbReference type="Proteomes" id="UP000444721"/>
    </source>
</evidence>
<accession>A0A6A5CDI5</accession>
<dbReference type="VEuPathDB" id="AmoebaDB:NF0059740"/>
<proteinExistence type="predicted"/>
<evidence type="ECO:0008006" key="4">
    <source>
        <dbReference type="Google" id="ProtNLM"/>
    </source>
</evidence>